<comment type="subcellular location">
    <subcellularLocation>
        <location evidence="1">Cell membrane</location>
        <topology evidence="1">Multi-pass membrane protein</topology>
    </subcellularLocation>
</comment>
<feature type="transmembrane region" description="Helical" evidence="7">
    <location>
        <begin position="332"/>
        <end position="359"/>
    </location>
</feature>
<comment type="caution">
    <text evidence="8">The sequence shown here is derived from an EMBL/GenBank/DDBJ whole genome shotgun (WGS) entry which is preliminary data.</text>
</comment>
<dbReference type="EMBL" id="LBOG01000019">
    <property type="protein sequence ID" value="KKP29203.1"/>
    <property type="molecule type" value="Genomic_DNA"/>
</dbReference>
<gene>
    <name evidence="8" type="ORF">UR19_C0019G0001</name>
</gene>
<accession>A0A0F9YCX8</accession>
<evidence type="ECO:0000256" key="4">
    <source>
        <dbReference type="ARBA" id="ARBA00022692"/>
    </source>
</evidence>
<evidence type="ECO:0000256" key="1">
    <source>
        <dbReference type="ARBA" id="ARBA00004651"/>
    </source>
</evidence>
<feature type="transmembrane region" description="Helical" evidence="7">
    <location>
        <begin position="21"/>
        <end position="47"/>
    </location>
</feature>
<feature type="transmembrane region" description="Helical" evidence="7">
    <location>
        <begin position="394"/>
        <end position="413"/>
    </location>
</feature>
<evidence type="ECO:0000256" key="5">
    <source>
        <dbReference type="ARBA" id="ARBA00022989"/>
    </source>
</evidence>
<keyword evidence="5 7" id="KW-1133">Transmembrane helix</keyword>
<dbReference type="PANTHER" id="PTHR30250:SF10">
    <property type="entry name" value="LIPOPOLYSACCHARIDE BIOSYNTHESIS PROTEIN WZXC"/>
    <property type="match status" value="1"/>
</dbReference>
<evidence type="ECO:0000256" key="7">
    <source>
        <dbReference type="SAM" id="Phobius"/>
    </source>
</evidence>
<sequence>MEREQLEELTTQDIKQRSVSGVVALVSRTFIIQIITFASTLALTIFLDPNTYGVFYLVSSVVNFLAYFSDIGLAAALIQKKEKLTKEDISTTFTIQQILVILLIILLFLASPIIKSQYNIGPDGIFLLYAMGISFFLSSLKTIPSILLEREIKFNKLILPQILETLAFNGIAVFAAWKGLGINAFSFAVLGRGVVGLVAMYIVFPWVPVIGIYKNSLKSLLKFGLPYQANTFLAVLKDDGMTIILTKIIGTQGLGYLGWASKWAGLPLRILMDNLTKVSFPAFARLQHDEVKLGRAVELNLKYLSLASLPILIGMGFIAYPMTGIIPRYAKWIPAIIPLYIYLYNSAWASISTSLTNLLNATGRIKTTFKLMMMWTGLTWLLFPIMAIKYGYLGVSYSIGIIATTSVITVILAKKAVAFSLIKALRTPLIASTLLLAFLVLLRGSLNSIEGIIVVSVLSAILYALACFLLEGKQLIEEGLSLFKARHA</sequence>
<dbReference type="Pfam" id="PF13440">
    <property type="entry name" value="Polysacc_synt_3"/>
    <property type="match status" value="1"/>
</dbReference>
<comment type="similarity">
    <text evidence="2">Belongs to the polysaccharide synthase family.</text>
</comment>
<dbReference type="AlphaFoldDB" id="A0A0F9YCX8"/>
<keyword evidence="6 7" id="KW-0472">Membrane</keyword>
<feature type="transmembrane region" description="Helical" evidence="7">
    <location>
        <begin position="98"/>
        <end position="114"/>
    </location>
</feature>
<evidence type="ECO:0000256" key="3">
    <source>
        <dbReference type="ARBA" id="ARBA00022475"/>
    </source>
</evidence>
<feature type="transmembrane region" description="Helical" evidence="7">
    <location>
        <begin position="301"/>
        <end position="320"/>
    </location>
</feature>
<dbReference type="GO" id="GO:0005886">
    <property type="term" value="C:plasma membrane"/>
    <property type="evidence" value="ECO:0007669"/>
    <property type="project" value="UniProtKB-SubCell"/>
</dbReference>
<dbReference type="PANTHER" id="PTHR30250">
    <property type="entry name" value="PST FAMILY PREDICTED COLANIC ACID TRANSPORTER"/>
    <property type="match status" value="1"/>
</dbReference>
<keyword evidence="3" id="KW-1003">Cell membrane</keyword>
<feature type="transmembrane region" description="Helical" evidence="7">
    <location>
        <begin position="157"/>
        <end position="177"/>
    </location>
</feature>
<feature type="transmembrane region" description="Helical" evidence="7">
    <location>
        <begin position="452"/>
        <end position="470"/>
    </location>
</feature>
<feature type="transmembrane region" description="Helical" evidence="7">
    <location>
        <begin position="189"/>
        <end position="213"/>
    </location>
</feature>
<reference evidence="8 9" key="1">
    <citation type="journal article" date="2015" name="Nature">
        <title>rRNA introns, odd ribosomes, and small enigmatic genomes across a large radiation of phyla.</title>
        <authorList>
            <person name="Brown C.T."/>
            <person name="Hug L.A."/>
            <person name="Thomas B.C."/>
            <person name="Sharon I."/>
            <person name="Castelle C.J."/>
            <person name="Singh A."/>
            <person name="Wilkins M.J."/>
            <person name="Williams K.H."/>
            <person name="Banfield J.F."/>
        </authorList>
    </citation>
    <scope>NUCLEOTIDE SEQUENCE [LARGE SCALE GENOMIC DNA]</scope>
</reference>
<evidence type="ECO:0000256" key="2">
    <source>
        <dbReference type="ARBA" id="ARBA00007430"/>
    </source>
</evidence>
<evidence type="ECO:0000256" key="6">
    <source>
        <dbReference type="ARBA" id="ARBA00023136"/>
    </source>
</evidence>
<feature type="transmembrane region" description="Helical" evidence="7">
    <location>
        <begin position="425"/>
        <end position="446"/>
    </location>
</feature>
<evidence type="ECO:0000313" key="8">
    <source>
        <dbReference type="EMBL" id="KKP29203.1"/>
    </source>
</evidence>
<dbReference type="InterPro" id="IPR050833">
    <property type="entry name" value="Poly_Biosynth_Transport"/>
</dbReference>
<proteinExistence type="inferred from homology"/>
<organism evidence="8 9">
    <name type="scientific">Candidatus Nomurabacteria bacterium GW2011_GWF1_31_48</name>
    <dbReference type="NCBI Taxonomy" id="1618767"/>
    <lineage>
        <taxon>Bacteria</taxon>
        <taxon>Candidatus Nomuraibacteriota</taxon>
    </lineage>
</organism>
<name>A0A0F9YCX8_9BACT</name>
<feature type="transmembrane region" description="Helical" evidence="7">
    <location>
        <begin position="371"/>
        <end position="388"/>
    </location>
</feature>
<feature type="transmembrane region" description="Helical" evidence="7">
    <location>
        <begin position="126"/>
        <end position="148"/>
    </location>
</feature>
<protein>
    <submittedName>
        <fullName evidence="8">Polysaccharide biosynthesis protein</fullName>
    </submittedName>
</protein>
<dbReference type="Proteomes" id="UP000034934">
    <property type="component" value="Unassembled WGS sequence"/>
</dbReference>
<keyword evidence="4 7" id="KW-0812">Transmembrane</keyword>
<evidence type="ECO:0000313" key="9">
    <source>
        <dbReference type="Proteomes" id="UP000034934"/>
    </source>
</evidence>
<feature type="transmembrane region" description="Helical" evidence="7">
    <location>
        <begin position="53"/>
        <end position="78"/>
    </location>
</feature>